<dbReference type="EMBL" id="LAHO01000013">
    <property type="protein sequence ID" value="KKO44787.1"/>
    <property type="molecule type" value="Genomic_DNA"/>
</dbReference>
<evidence type="ECO:0000313" key="3">
    <source>
        <dbReference type="Proteomes" id="UP000034228"/>
    </source>
</evidence>
<accession>A0A0M2V1R4</accession>
<keyword evidence="1" id="KW-0472">Membrane</keyword>
<dbReference type="Proteomes" id="UP000034228">
    <property type="component" value="Unassembled WGS sequence"/>
</dbReference>
<name>A0A0M2V1R4_9GAMM</name>
<keyword evidence="3" id="KW-1185">Reference proteome</keyword>
<dbReference type="RefSeq" id="WP_046558174.1">
    <property type="nucleotide sequence ID" value="NZ_LAHO01000013.1"/>
</dbReference>
<gene>
    <name evidence="2" type="ORF">WG68_13155</name>
</gene>
<keyword evidence="1" id="KW-0812">Transmembrane</keyword>
<evidence type="ECO:0000256" key="1">
    <source>
        <dbReference type="SAM" id="Phobius"/>
    </source>
</evidence>
<sequence>MEPILIEALMWITLLLATPAIWWVFRTVGEILGQVLFPGKLIEIKYEDDDGQIVVTKVNLDDDDELVKVLLRAKKHQSGGVNV</sequence>
<dbReference type="AlphaFoldDB" id="A0A0M2V1R4"/>
<proteinExistence type="predicted"/>
<reference evidence="2 3" key="1">
    <citation type="submission" date="2015-03" db="EMBL/GenBank/DDBJ databases">
        <title>Draft genome sequences of two protease-producing strains of Arsukibacterium isolated from two cold and alkaline environments.</title>
        <authorList>
            <person name="Lylloff J.E."/>
            <person name="Skov L.B."/>
            <person name="Jepsen M."/>
            <person name="Hallin P.F."/>
            <person name="Sorensen S.J."/>
            <person name="Stougaard P."/>
            <person name="Glaring M.A."/>
        </authorList>
    </citation>
    <scope>NUCLEOTIDE SEQUENCE [LARGE SCALE GENOMIC DNA]</scope>
    <source>
        <strain evidence="2 3">GCM72</strain>
    </source>
</reference>
<keyword evidence="1" id="KW-1133">Transmembrane helix</keyword>
<organism evidence="2 3">
    <name type="scientific">Arsukibacterium ikkense</name>
    <dbReference type="NCBI Taxonomy" id="336831"/>
    <lineage>
        <taxon>Bacteria</taxon>
        <taxon>Pseudomonadati</taxon>
        <taxon>Pseudomonadota</taxon>
        <taxon>Gammaproteobacteria</taxon>
        <taxon>Chromatiales</taxon>
        <taxon>Chromatiaceae</taxon>
        <taxon>Arsukibacterium</taxon>
    </lineage>
</organism>
<dbReference type="STRING" id="336831.WG68_13155"/>
<comment type="caution">
    <text evidence="2">The sequence shown here is derived from an EMBL/GenBank/DDBJ whole genome shotgun (WGS) entry which is preliminary data.</text>
</comment>
<feature type="transmembrane region" description="Helical" evidence="1">
    <location>
        <begin position="6"/>
        <end position="25"/>
    </location>
</feature>
<protein>
    <submittedName>
        <fullName evidence="2">Uncharacterized protein</fullName>
    </submittedName>
</protein>
<evidence type="ECO:0000313" key="2">
    <source>
        <dbReference type="EMBL" id="KKO44787.1"/>
    </source>
</evidence>